<gene>
    <name evidence="1" type="ORF">HLH17_02445</name>
</gene>
<protein>
    <submittedName>
        <fullName evidence="1">DUF2946 domain-containing protein</fullName>
    </submittedName>
</protein>
<reference evidence="1 2" key="1">
    <citation type="submission" date="2020-04" db="EMBL/GenBank/DDBJ databases">
        <title>Acinetobacter Taxon 24.</title>
        <authorList>
            <person name="Nemec A."/>
            <person name="Radolfova-Krizova L."/>
            <person name="Higgins P.G."/>
            <person name="Spanelova P."/>
        </authorList>
    </citation>
    <scope>NUCLEOTIDE SEQUENCE [LARGE SCALE GENOMIC DNA]</scope>
    <source>
        <strain evidence="1 2">ANC 5380</strain>
    </source>
</reference>
<proteinExistence type="predicted"/>
<dbReference type="RefSeq" id="WP_171539743.1">
    <property type="nucleotide sequence ID" value="NZ_JABERL010000006.1"/>
</dbReference>
<evidence type="ECO:0000313" key="1">
    <source>
        <dbReference type="EMBL" id="NNH76560.1"/>
    </source>
</evidence>
<comment type="caution">
    <text evidence="1">The sequence shown here is derived from an EMBL/GenBank/DDBJ whole genome shotgun (WGS) entry which is preliminary data.</text>
</comment>
<organism evidence="1 2">
    <name type="scientific">Acinetobacter terrae</name>
    <dbReference type="NCBI Taxonomy" id="2731247"/>
    <lineage>
        <taxon>Bacteria</taxon>
        <taxon>Pseudomonadati</taxon>
        <taxon>Pseudomonadota</taxon>
        <taxon>Gammaproteobacteria</taxon>
        <taxon>Moraxellales</taxon>
        <taxon>Moraxellaceae</taxon>
        <taxon>Acinetobacter</taxon>
        <taxon>Acinetobacter Taxon 24</taxon>
    </lineage>
</organism>
<dbReference type="AlphaFoldDB" id="A0A7Y2RD46"/>
<sequence length="144" mass="16730">MLLRSGLLLAFATVLLQIAVYLQPMLPEKYQIAPVCLSMTHHLITPSSPYVDSSHAVHASEHHLDFLHPYFSYHHDHVHDVHHHQYQYCTVYGDQVLPPDFAIKAVVNRIQMRFFAFLQGFKHVYFELQRLFLMPQGRAPPLSL</sequence>
<name>A0A7Y2RD46_9GAMM</name>
<dbReference type="EMBL" id="JABERL010000006">
    <property type="protein sequence ID" value="NNH76560.1"/>
    <property type="molecule type" value="Genomic_DNA"/>
</dbReference>
<dbReference type="Proteomes" id="UP000569202">
    <property type="component" value="Unassembled WGS sequence"/>
</dbReference>
<evidence type="ECO:0000313" key="2">
    <source>
        <dbReference type="Proteomes" id="UP000569202"/>
    </source>
</evidence>
<accession>A0A7Y2RD46</accession>